<organism evidence="2 3">
    <name type="scientific">Azorhizophilus paspali</name>
    <name type="common">Azotobacter paspali</name>
    <dbReference type="NCBI Taxonomy" id="69963"/>
    <lineage>
        <taxon>Bacteria</taxon>
        <taxon>Pseudomonadati</taxon>
        <taxon>Pseudomonadota</taxon>
        <taxon>Gammaproteobacteria</taxon>
        <taxon>Pseudomonadales</taxon>
        <taxon>Pseudomonadaceae</taxon>
        <taxon>Azorhizophilus</taxon>
    </lineage>
</organism>
<dbReference type="RefSeq" id="WP_376944681.1">
    <property type="nucleotide sequence ID" value="NZ_CP171449.1"/>
</dbReference>
<evidence type="ECO:0000313" key="3">
    <source>
        <dbReference type="Proteomes" id="UP001589891"/>
    </source>
</evidence>
<reference evidence="2 3" key="1">
    <citation type="submission" date="2024-09" db="EMBL/GenBank/DDBJ databases">
        <authorList>
            <person name="Sun Q."/>
            <person name="Mori K."/>
        </authorList>
    </citation>
    <scope>NUCLEOTIDE SEQUENCE [LARGE SCALE GENOMIC DNA]</scope>
    <source>
        <strain evidence="2 3">NCAIM B.01794</strain>
    </source>
</reference>
<feature type="transmembrane region" description="Helical" evidence="1">
    <location>
        <begin position="79"/>
        <end position="100"/>
    </location>
</feature>
<feature type="transmembrane region" description="Helical" evidence="1">
    <location>
        <begin position="144"/>
        <end position="165"/>
    </location>
</feature>
<proteinExistence type="predicted"/>
<feature type="transmembrane region" description="Helical" evidence="1">
    <location>
        <begin position="6"/>
        <end position="30"/>
    </location>
</feature>
<dbReference type="EMBL" id="JBHLSS010000045">
    <property type="protein sequence ID" value="MFC0709559.1"/>
    <property type="molecule type" value="Genomic_DNA"/>
</dbReference>
<accession>A0ABV6SKT7</accession>
<evidence type="ECO:0000256" key="1">
    <source>
        <dbReference type="SAM" id="Phobius"/>
    </source>
</evidence>
<keyword evidence="1" id="KW-0472">Membrane</keyword>
<sequence>MEHFALLTMLHGVAGVLLFVTFFALAGLCWRARLRPARAAQADAETEADAARAEPAAPDAQGAVTGGAEAEAPARASPWPALCAVLLLLCLIGLPVSGWWLAHLVGWPLGQIWLLGSSLLFLPGAVCGLWLAARVTGRHRKSPWFSLVLALLGLACFATTLWLMVAKPV</sequence>
<keyword evidence="1" id="KW-0812">Transmembrane</keyword>
<dbReference type="Proteomes" id="UP001589891">
    <property type="component" value="Unassembled WGS sequence"/>
</dbReference>
<gene>
    <name evidence="2" type="ORF">ACFFGX_08120</name>
</gene>
<dbReference type="Pfam" id="PF10027">
    <property type="entry name" value="DUF2269"/>
    <property type="match status" value="1"/>
</dbReference>
<feature type="transmembrane region" description="Helical" evidence="1">
    <location>
        <begin position="112"/>
        <end position="132"/>
    </location>
</feature>
<comment type="caution">
    <text evidence="2">The sequence shown here is derived from an EMBL/GenBank/DDBJ whole genome shotgun (WGS) entry which is preliminary data.</text>
</comment>
<name>A0ABV6SKT7_AZOPA</name>
<evidence type="ECO:0000313" key="2">
    <source>
        <dbReference type="EMBL" id="MFC0709559.1"/>
    </source>
</evidence>
<protein>
    <submittedName>
        <fullName evidence="2">DUF2269 family protein</fullName>
    </submittedName>
</protein>
<keyword evidence="3" id="KW-1185">Reference proteome</keyword>
<dbReference type="InterPro" id="IPR018729">
    <property type="entry name" value="DUF2269_transmembrane"/>
</dbReference>
<keyword evidence="1" id="KW-1133">Transmembrane helix</keyword>